<feature type="repeat" description="WD" evidence="3">
    <location>
        <begin position="773"/>
        <end position="814"/>
    </location>
</feature>
<dbReference type="InterPro" id="IPR036322">
    <property type="entry name" value="WD40_repeat_dom_sf"/>
</dbReference>
<dbReference type="Pfam" id="PF17111">
    <property type="entry name" value="PigL_N"/>
    <property type="match status" value="1"/>
</dbReference>
<feature type="repeat" description="WD" evidence="3">
    <location>
        <begin position="983"/>
        <end position="1024"/>
    </location>
</feature>
<keyword evidence="1 3" id="KW-0853">WD repeat</keyword>
<evidence type="ECO:0000313" key="9">
    <source>
        <dbReference type="Proteomes" id="UP000054771"/>
    </source>
</evidence>
<keyword evidence="9" id="KW-1185">Reference proteome</keyword>
<dbReference type="InterPro" id="IPR027417">
    <property type="entry name" value="P-loop_NTPase"/>
</dbReference>
<evidence type="ECO:0000259" key="7">
    <source>
        <dbReference type="Pfam" id="PF24883"/>
    </source>
</evidence>
<dbReference type="GO" id="GO:0005737">
    <property type="term" value="C:cytoplasm"/>
    <property type="evidence" value="ECO:0007669"/>
    <property type="project" value="TreeGrafter"/>
</dbReference>
<dbReference type="InterPro" id="IPR056884">
    <property type="entry name" value="NPHP3-like_N"/>
</dbReference>
<feature type="repeat" description="WD" evidence="3">
    <location>
        <begin position="1025"/>
        <end position="1066"/>
    </location>
</feature>
<evidence type="ECO:0000256" key="1">
    <source>
        <dbReference type="ARBA" id="ARBA00022574"/>
    </source>
</evidence>
<proteinExistence type="predicted"/>
<dbReference type="GO" id="GO:0043130">
    <property type="term" value="F:ubiquitin binding"/>
    <property type="evidence" value="ECO:0007669"/>
    <property type="project" value="TreeGrafter"/>
</dbReference>
<dbReference type="GO" id="GO:0005634">
    <property type="term" value="C:nucleus"/>
    <property type="evidence" value="ECO:0007669"/>
    <property type="project" value="TreeGrafter"/>
</dbReference>
<dbReference type="GO" id="GO:0010992">
    <property type="term" value="P:ubiquitin recycling"/>
    <property type="evidence" value="ECO:0007669"/>
    <property type="project" value="TreeGrafter"/>
</dbReference>
<dbReference type="EMBL" id="CDMC01000004">
    <property type="protein sequence ID" value="CEL03835.1"/>
    <property type="molecule type" value="Genomic_DNA"/>
</dbReference>
<dbReference type="PROSITE" id="PS50082">
    <property type="entry name" value="WD_REPEATS_2"/>
    <property type="match status" value="10"/>
</dbReference>
<evidence type="ECO:0000313" key="8">
    <source>
        <dbReference type="EMBL" id="CEL03835.1"/>
    </source>
</evidence>
<dbReference type="Pfam" id="PF00400">
    <property type="entry name" value="WD40"/>
    <property type="match status" value="10"/>
</dbReference>
<dbReference type="STRING" id="454130.A0A0U5FWH9"/>
<evidence type="ECO:0000256" key="3">
    <source>
        <dbReference type="PROSITE-ProRule" id="PRU00221"/>
    </source>
</evidence>
<dbReference type="CDD" id="cd00200">
    <property type="entry name" value="WD40"/>
    <property type="match status" value="2"/>
</dbReference>
<protein>
    <submittedName>
        <fullName evidence="8">Uncharacterized protein</fullName>
    </submittedName>
</protein>
<dbReference type="Pfam" id="PF24883">
    <property type="entry name" value="NPHP3_N"/>
    <property type="match status" value="1"/>
</dbReference>
<dbReference type="InterPro" id="IPR031348">
    <property type="entry name" value="PigL_N"/>
</dbReference>
<feature type="domain" description="Azaphilone pigments biosynthesis cluster protein L N-terminal" evidence="6">
    <location>
        <begin position="1"/>
        <end position="126"/>
    </location>
</feature>
<feature type="chain" id="PRO_5006857359" evidence="5">
    <location>
        <begin position="22"/>
        <end position="1135"/>
    </location>
</feature>
<feature type="signal peptide" evidence="5">
    <location>
        <begin position="1"/>
        <end position="21"/>
    </location>
</feature>
<dbReference type="PROSITE" id="PS50294">
    <property type="entry name" value="WD_REPEATS_REGION"/>
    <property type="match status" value="10"/>
</dbReference>
<evidence type="ECO:0000256" key="5">
    <source>
        <dbReference type="SAM" id="SignalP"/>
    </source>
</evidence>
<feature type="coiled-coil region" evidence="4">
    <location>
        <begin position="24"/>
        <end position="58"/>
    </location>
</feature>
<evidence type="ECO:0000256" key="4">
    <source>
        <dbReference type="SAM" id="Coils"/>
    </source>
</evidence>
<dbReference type="Gene3D" id="3.40.50.300">
    <property type="entry name" value="P-loop containing nucleotide triphosphate hydrolases"/>
    <property type="match status" value="1"/>
</dbReference>
<feature type="repeat" description="WD" evidence="3">
    <location>
        <begin position="689"/>
        <end position="730"/>
    </location>
</feature>
<dbReference type="SMART" id="SM00320">
    <property type="entry name" value="WD40"/>
    <property type="match status" value="10"/>
</dbReference>
<dbReference type="InterPro" id="IPR020472">
    <property type="entry name" value="WD40_PAC1"/>
</dbReference>
<feature type="repeat" description="WD" evidence="3">
    <location>
        <begin position="857"/>
        <end position="898"/>
    </location>
</feature>
<dbReference type="GO" id="GO:0043161">
    <property type="term" value="P:proteasome-mediated ubiquitin-dependent protein catabolic process"/>
    <property type="evidence" value="ECO:0007669"/>
    <property type="project" value="TreeGrafter"/>
</dbReference>
<keyword evidence="2" id="KW-0677">Repeat</keyword>
<dbReference type="SUPFAM" id="SSF52540">
    <property type="entry name" value="P-loop containing nucleoside triphosphate hydrolases"/>
    <property type="match status" value="1"/>
</dbReference>
<feature type="repeat" description="WD" evidence="3">
    <location>
        <begin position="647"/>
        <end position="688"/>
    </location>
</feature>
<feature type="repeat" description="WD" evidence="3">
    <location>
        <begin position="815"/>
        <end position="847"/>
    </location>
</feature>
<organism evidence="8 9">
    <name type="scientific">Aspergillus calidoustus</name>
    <dbReference type="NCBI Taxonomy" id="454130"/>
    <lineage>
        <taxon>Eukaryota</taxon>
        <taxon>Fungi</taxon>
        <taxon>Dikarya</taxon>
        <taxon>Ascomycota</taxon>
        <taxon>Pezizomycotina</taxon>
        <taxon>Eurotiomycetes</taxon>
        <taxon>Eurotiomycetidae</taxon>
        <taxon>Eurotiales</taxon>
        <taxon>Aspergillaceae</taxon>
        <taxon>Aspergillus</taxon>
        <taxon>Aspergillus subgen. Nidulantes</taxon>
    </lineage>
</organism>
<sequence length="1135" mass="126106">MDPLSCAASVIAVIQLAGALADICGNYIKRVKNARKEINDLKGEINSLRSILESLNNVLHGPGGENLIALQKIFDDVGKCNVILRNLGDKINPETTQSSIRRRAFRYWKWPLQRMEVDEVISQLKGCTSLFVAALQIDHVLSTDRFERKFDLRSLKIVEEAAYDSSENKHKECLPKTRVELLRQVTDWAEAPQGKCIYLLNGGAGTGKSTISRTIARQLNDKRLLAASFFFKRGEEGRNNAKWLFSTLAQQLAIAIPELGPGIQKAVEADPYISGKVPTEQFNKLILQPLINLDLGRAVTMVAVIDALDECQSDTDSDDHNIKVLLRLLSRAQESKSVRLRFFLTSRPELAIRLSLKAVKDSLQNVDLHSIPTSEITHDISIFLDHSFSRIRENHDLPAEWPGEKAINDLLARTVPLFISAATLCQYIGDMNWDPRDRLQEILSAKSTYVSKMASTYLPVLNQLFKDQDRFEAQQIAKEFRQMVGPIIMLATPLPVNGVSKLLGIDPTKIKKRLSQLHSVLIVPDDLDTPVKLQHLSFRDFLLDYTTKDDKESEKFWIDSEAIHQKLTDQCLVDDKSSQDSKFLYDARRFVLKNRHLAETAPLQLYTSGLIFCPGNSITRRMFSNNLSSRSQLPEVEESWGAEQQTLEGHSDSILLVAFSPDSKELASSSSDNTIKLWDPTTGELRQNLEGHSDSVRSVAFSPDGKQLASGSNDKTIMVWDPMTGELRQNLKGHSGFVSSVVFSPDGKQLASSSSDKTIKLWDSITGKLQQTLEGHSGWVRSVTFSLDGRQLASGSGDKTIKLWDPITGEELQTFEGHSDPIRSVIFSPDGRQLASGSDDKTVKLWDHTMVELSQTLEGHFDSVWSIAFSQDGKQVASGSDDKTIRLWDRMTGKLQHILGSHSGFIRSIAFSPDNRQLVSGSSDKTIRLWDPITGKLQQTLKSHSDWVLSVAFSPDGRQLASGSSDNTIKLWDPTTGTLQQTLEGHSSWVISVTFSLDGRKLASGSGDNTIKLWDPTTGKLRHTLKGHSDPVRSLAFSPDSRQLASSADDKSIKLWDPATGELQQTLAGHSGWVWFKAGAGISVLRDQWLCLQRRKILWLPPAYRPVCFALNNGLLGLGHASGRVSLISTAGILD</sequence>
<keyword evidence="4" id="KW-0175">Coiled coil</keyword>
<dbReference type="InterPro" id="IPR001680">
    <property type="entry name" value="WD40_rpt"/>
</dbReference>
<feature type="repeat" description="WD" evidence="3">
    <location>
        <begin position="731"/>
        <end position="772"/>
    </location>
</feature>
<keyword evidence="5" id="KW-0732">Signal</keyword>
<name>A0A0U5FWH9_ASPCI</name>
<dbReference type="Proteomes" id="UP000054771">
    <property type="component" value="Unassembled WGS sequence"/>
</dbReference>
<feature type="repeat" description="WD" evidence="3">
    <location>
        <begin position="899"/>
        <end position="940"/>
    </location>
</feature>
<dbReference type="PANTHER" id="PTHR19849:SF1">
    <property type="entry name" value="F-BOX_WD REPEAT-CONTAINING PROTEIN 7"/>
    <property type="match status" value="1"/>
</dbReference>
<dbReference type="SUPFAM" id="SSF50978">
    <property type="entry name" value="WD40 repeat-like"/>
    <property type="match status" value="2"/>
</dbReference>
<feature type="domain" description="Nephrocystin 3-like N-terminal" evidence="7">
    <location>
        <begin position="184"/>
        <end position="347"/>
    </location>
</feature>
<dbReference type="AlphaFoldDB" id="A0A0U5FWH9"/>
<evidence type="ECO:0000259" key="6">
    <source>
        <dbReference type="Pfam" id="PF17111"/>
    </source>
</evidence>
<feature type="repeat" description="WD" evidence="3">
    <location>
        <begin position="941"/>
        <end position="982"/>
    </location>
</feature>
<evidence type="ECO:0000256" key="2">
    <source>
        <dbReference type="ARBA" id="ARBA00022737"/>
    </source>
</evidence>
<reference evidence="9" key="1">
    <citation type="journal article" date="2016" name="Genome Announc.">
        <title>Draft genome sequences of fungus Aspergillus calidoustus.</title>
        <authorList>
            <person name="Horn F."/>
            <person name="Linde J."/>
            <person name="Mattern D.J."/>
            <person name="Walther G."/>
            <person name="Guthke R."/>
            <person name="Scherlach K."/>
            <person name="Martin K."/>
            <person name="Brakhage A.A."/>
            <person name="Petzke L."/>
            <person name="Valiante V."/>
        </authorList>
    </citation>
    <scope>NUCLEOTIDE SEQUENCE [LARGE SCALE GENOMIC DNA]</scope>
    <source>
        <strain evidence="9">SF006504</strain>
    </source>
</reference>
<dbReference type="PANTHER" id="PTHR19849">
    <property type="entry name" value="PHOSPHOLIPASE A-2-ACTIVATING PROTEIN"/>
    <property type="match status" value="1"/>
</dbReference>
<accession>A0A0U5FWH9</accession>
<dbReference type="PRINTS" id="PR00320">
    <property type="entry name" value="GPROTEINBRPT"/>
</dbReference>
<dbReference type="OMA" id="ATTICRF"/>
<dbReference type="OrthoDB" id="1577640at2759"/>
<dbReference type="Gene3D" id="2.130.10.10">
    <property type="entry name" value="YVTN repeat-like/Quinoprotein amine dehydrogenase"/>
    <property type="match status" value="5"/>
</dbReference>
<gene>
    <name evidence="8" type="ORF">ASPCAL04975</name>
</gene>
<dbReference type="InterPro" id="IPR015943">
    <property type="entry name" value="WD40/YVTN_repeat-like_dom_sf"/>
</dbReference>